<evidence type="ECO:0000259" key="3">
    <source>
        <dbReference type="Pfam" id="PF21883"/>
    </source>
</evidence>
<feature type="domain" description="Wntless GOLD" evidence="3">
    <location>
        <begin position="220"/>
        <end position="311"/>
    </location>
</feature>
<dbReference type="EMBL" id="OC319921">
    <property type="protein sequence ID" value="CAD7406693.1"/>
    <property type="molecule type" value="Genomic_DNA"/>
</dbReference>
<dbReference type="GO" id="GO:0046983">
    <property type="term" value="F:protein dimerization activity"/>
    <property type="evidence" value="ECO:0007669"/>
    <property type="project" value="InterPro"/>
</dbReference>
<accession>A0A7R9H2Q6</accession>
<evidence type="ECO:0008006" key="5">
    <source>
        <dbReference type="Google" id="ProtNLM"/>
    </source>
</evidence>
<dbReference type="Pfam" id="PF05699">
    <property type="entry name" value="Dimer_Tnp_hAT"/>
    <property type="match status" value="1"/>
</dbReference>
<protein>
    <recommendedName>
        <fullName evidence="5">HAT C-terminal dimerisation domain-containing protein</fullName>
    </recommendedName>
</protein>
<dbReference type="GO" id="GO:0061355">
    <property type="term" value="P:Wnt protein secretion"/>
    <property type="evidence" value="ECO:0007669"/>
    <property type="project" value="TreeGrafter"/>
</dbReference>
<evidence type="ECO:0000259" key="2">
    <source>
        <dbReference type="Pfam" id="PF05699"/>
    </source>
</evidence>
<gene>
    <name evidence="4" type="ORF">TCEB3V08_LOCUS8649</name>
</gene>
<evidence type="ECO:0000313" key="4">
    <source>
        <dbReference type="EMBL" id="CAD7406693.1"/>
    </source>
</evidence>
<dbReference type="InterPro" id="IPR053936">
    <property type="entry name" value="WLS_GOLD"/>
</dbReference>
<dbReference type="Pfam" id="PF21883">
    <property type="entry name" value="WLS_GOLD"/>
    <property type="match status" value="1"/>
</dbReference>
<reference evidence="4" key="1">
    <citation type="submission" date="2020-11" db="EMBL/GenBank/DDBJ databases">
        <authorList>
            <person name="Tran Van P."/>
        </authorList>
    </citation>
    <scope>NUCLEOTIDE SEQUENCE</scope>
</reference>
<feature type="domain" description="HAT C-terminal dimerisation" evidence="2">
    <location>
        <begin position="65"/>
        <end position="142"/>
    </location>
</feature>
<name>A0A7R9H2Q6_TIMCR</name>
<feature type="region of interest" description="Disordered" evidence="1">
    <location>
        <begin position="1"/>
        <end position="30"/>
    </location>
</feature>
<sequence>MKGDSDLKTVPSQQSLGKGPETSSRVSEGSSVGCRSADHLSQCCALNRLFAVSFGALTFEEKQQVIMKDKTVTEIMKFLEETDLAKEAFQETYKLCCLISTIPVSTSTVERTFSCLKRIKTTVRNTQCENRLSTLSLLSVEKGLLDELQSQKSFYDAVIDQFIQKVKAGAASRRVYTVGLALILKLLYSQFKAFRGVMKRRLTSTFQETRIALKKHLVCPHMEKNLAGALVYNDSTNMSMLANQLVFVFQIPLPRDMKQLDYSRWQQNLIGILQLDIAYFTDIEMEERVIITLDSKLGYRNKGDPDDDWKMSRAPAKLLYLLGVSGSLPEPQTLLQLRQRGETDASNIVITAGLVHWSSDE</sequence>
<dbReference type="PANTHER" id="PTHR13449:SF2">
    <property type="entry name" value="PROTEIN WNTLESS HOMOLOG"/>
    <property type="match status" value="1"/>
</dbReference>
<dbReference type="AlphaFoldDB" id="A0A7R9H2Q6"/>
<feature type="compositionally biased region" description="Polar residues" evidence="1">
    <location>
        <begin position="10"/>
        <end position="30"/>
    </location>
</feature>
<evidence type="ECO:0000256" key="1">
    <source>
        <dbReference type="SAM" id="MobiDB-lite"/>
    </source>
</evidence>
<dbReference type="GO" id="GO:0031090">
    <property type="term" value="C:organelle membrane"/>
    <property type="evidence" value="ECO:0007669"/>
    <property type="project" value="TreeGrafter"/>
</dbReference>
<proteinExistence type="predicted"/>
<dbReference type="InterPro" id="IPR008906">
    <property type="entry name" value="HATC_C_dom"/>
</dbReference>
<dbReference type="InterPro" id="IPR009551">
    <property type="entry name" value="Wntless"/>
</dbReference>
<dbReference type="GO" id="GO:0017147">
    <property type="term" value="F:Wnt-protein binding"/>
    <property type="evidence" value="ECO:0007669"/>
    <property type="project" value="InterPro"/>
</dbReference>
<organism evidence="4">
    <name type="scientific">Timema cristinae</name>
    <name type="common">Walking stick</name>
    <dbReference type="NCBI Taxonomy" id="61476"/>
    <lineage>
        <taxon>Eukaryota</taxon>
        <taxon>Metazoa</taxon>
        <taxon>Ecdysozoa</taxon>
        <taxon>Arthropoda</taxon>
        <taxon>Hexapoda</taxon>
        <taxon>Insecta</taxon>
        <taxon>Pterygota</taxon>
        <taxon>Neoptera</taxon>
        <taxon>Polyneoptera</taxon>
        <taxon>Phasmatodea</taxon>
        <taxon>Timematodea</taxon>
        <taxon>Timematoidea</taxon>
        <taxon>Timematidae</taxon>
        <taxon>Timema</taxon>
    </lineage>
</organism>
<dbReference type="GO" id="GO:0006886">
    <property type="term" value="P:intracellular protein transport"/>
    <property type="evidence" value="ECO:0007669"/>
    <property type="project" value="TreeGrafter"/>
</dbReference>
<dbReference type="GO" id="GO:0016055">
    <property type="term" value="P:Wnt signaling pathway"/>
    <property type="evidence" value="ECO:0007669"/>
    <property type="project" value="InterPro"/>
</dbReference>
<dbReference type="GO" id="GO:0012505">
    <property type="term" value="C:endomembrane system"/>
    <property type="evidence" value="ECO:0007669"/>
    <property type="project" value="TreeGrafter"/>
</dbReference>
<dbReference type="PANTHER" id="PTHR13449">
    <property type="entry name" value="INTEGRAL MEMBRANE PROTEIN GPR177"/>
    <property type="match status" value="1"/>
</dbReference>